<evidence type="ECO:0000256" key="4">
    <source>
        <dbReference type="ARBA" id="ARBA00022491"/>
    </source>
</evidence>
<feature type="region of interest" description="Disordered" evidence="12">
    <location>
        <begin position="572"/>
        <end position="622"/>
    </location>
</feature>
<keyword evidence="8 11" id="KW-0539">Nucleus</keyword>
<evidence type="ECO:0000259" key="14">
    <source>
        <dbReference type="Pfam" id="PF11597"/>
    </source>
</evidence>
<evidence type="ECO:0000256" key="11">
    <source>
        <dbReference type="RuleBase" id="RU364134"/>
    </source>
</evidence>
<evidence type="ECO:0000256" key="12">
    <source>
        <dbReference type="SAM" id="MobiDB-lite"/>
    </source>
</evidence>
<feature type="compositionally biased region" description="Pro residues" evidence="12">
    <location>
        <begin position="476"/>
        <end position="486"/>
    </location>
</feature>
<keyword evidence="4 11" id="KW-0678">Repressor</keyword>
<feature type="domain" description="MID" evidence="15">
    <location>
        <begin position="1344"/>
        <end position="1527"/>
    </location>
</feature>
<feature type="region of interest" description="Disordered" evidence="12">
    <location>
        <begin position="438"/>
        <end position="502"/>
    </location>
</feature>
<keyword evidence="6 11" id="KW-0010">Activator</keyword>
<dbReference type="Pfam" id="PF11597">
    <property type="entry name" value="Med13_N"/>
    <property type="match status" value="1"/>
</dbReference>
<evidence type="ECO:0000256" key="3">
    <source>
        <dbReference type="ARBA" id="ARBA00019618"/>
    </source>
</evidence>
<feature type="region of interest" description="Disordered" evidence="12">
    <location>
        <begin position="1825"/>
        <end position="1850"/>
    </location>
</feature>
<protein>
    <recommendedName>
        <fullName evidence="3 11">Mediator of RNA polymerase II transcription subunit 13</fullName>
    </recommendedName>
    <alternativeName>
        <fullName evidence="10 11">Mediator complex subunit 13</fullName>
    </alternativeName>
</protein>
<feature type="region of interest" description="Disordered" evidence="12">
    <location>
        <begin position="1701"/>
        <end position="1779"/>
    </location>
</feature>
<feature type="compositionally biased region" description="Low complexity" evidence="12">
    <location>
        <begin position="602"/>
        <end position="615"/>
    </location>
</feature>
<feature type="compositionally biased region" description="Low complexity" evidence="12">
    <location>
        <begin position="1701"/>
        <end position="1718"/>
    </location>
</feature>
<feature type="compositionally biased region" description="Polar residues" evidence="12">
    <location>
        <begin position="1724"/>
        <end position="1734"/>
    </location>
</feature>
<evidence type="ECO:0000256" key="1">
    <source>
        <dbReference type="ARBA" id="ARBA00004123"/>
    </source>
</evidence>
<keyword evidence="7 11" id="KW-0804">Transcription</keyword>
<evidence type="ECO:0000256" key="2">
    <source>
        <dbReference type="ARBA" id="ARBA00009354"/>
    </source>
</evidence>
<feature type="region of interest" description="Disordered" evidence="12">
    <location>
        <begin position="335"/>
        <end position="366"/>
    </location>
</feature>
<dbReference type="InterPro" id="IPR009401">
    <property type="entry name" value="Med13_C"/>
</dbReference>
<feature type="compositionally biased region" description="Low complexity" evidence="12">
    <location>
        <begin position="1741"/>
        <end position="1767"/>
    </location>
</feature>
<dbReference type="InterPro" id="IPR041285">
    <property type="entry name" value="MID_MedPIWI"/>
</dbReference>
<feature type="compositionally biased region" description="Polar residues" evidence="12">
    <location>
        <begin position="492"/>
        <end position="502"/>
    </location>
</feature>
<feature type="region of interest" description="Disordered" evidence="12">
    <location>
        <begin position="770"/>
        <end position="811"/>
    </location>
</feature>
<feature type="compositionally biased region" description="Polar residues" evidence="12">
    <location>
        <begin position="981"/>
        <end position="990"/>
    </location>
</feature>
<feature type="compositionally biased region" description="Low complexity" evidence="12">
    <location>
        <begin position="1042"/>
        <end position="1052"/>
    </location>
</feature>
<feature type="compositionally biased region" description="Low complexity" evidence="12">
    <location>
        <begin position="451"/>
        <end position="475"/>
    </location>
</feature>
<evidence type="ECO:0000256" key="8">
    <source>
        <dbReference type="ARBA" id="ARBA00023242"/>
    </source>
</evidence>
<feature type="domain" description="Mediator complex subunit Med13 C-terminal" evidence="13">
    <location>
        <begin position="1550"/>
        <end position="1969"/>
    </location>
</feature>
<feature type="compositionally biased region" description="Polar residues" evidence="12">
    <location>
        <begin position="516"/>
        <end position="551"/>
    </location>
</feature>
<dbReference type="InterPro" id="IPR021643">
    <property type="entry name" value="Mediator_Med13_N"/>
</dbReference>
<comment type="similarity">
    <text evidence="2 11">Belongs to the Mediator complex subunit 13 family.</text>
</comment>
<evidence type="ECO:0000313" key="17">
    <source>
        <dbReference type="Proteomes" id="UP000799766"/>
    </source>
</evidence>
<dbReference type="GO" id="GO:0045944">
    <property type="term" value="P:positive regulation of transcription by RNA polymerase II"/>
    <property type="evidence" value="ECO:0007669"/>
    <property type="project" value="TreeGrafter"/>
</dbReference>
<evidence type="ECO:0000256" key="7">
    <source>
        <dbReference type="ARBA" id="ARBA00023163"/>
    </source>
</evidence>
<evidence type="ECO:0000259" key="15">
    <source>
        <dbReference type="Pfam" id="PF18296"/>
    </source>
</evidence>
<evidence type="ECO:0000256" key="5">
    <source>
        <dbReference type="ARBA" id="ARBA00023015"/>
    </source>
</evidence>
<feature type="region of interest" description="Disordered" evidence="12">
    <location>
        <begin position="843"/>
        <end position="919"/>
    </location>
</feature>
<feature type="domain" description="Mediator complex subunit Med13 N-terminal" evidence="14">
    <location>
        <begin position="49"/>
        <end position="428"/>
    </location>
</feature>
<proteinExistence type="inferred from homology"/>
<feature type="compositionally biased region" description="Basic and acidic residues" evidence="12">
    <location>
        <begin position="794"/>
        <end position="811"/>
    </location>
</feature>
<feature type="compositionally biased region" description="Acidic residues" evidence="12">
    <location>
        <begin position="770"/>
        <end position="780"/>
    </location>
</feature>
<feature type="compositionally biased region" description="Low complexity" evidence="12">
    <location>
        <begin position="1230"/>
        <end position="1244"/>
    </location>
</feature>
<dbReference type="Pfam" id="PF18296">
    <property type="entry name" value="MID_MedPIWI"/>
    <property type="match status" value="1"/>
</dbReference>
<feature type="compositionally biased region" description="Basic and acidic residues" evidence="12">
    <location>
        <begin position="572"/>
        <end position="584"/>
    </location>
</feature>
<feature type="compositionally biased region" description="Low complexity" evidence="12">
    <location>
        <begin position="585"/>
        <end position="595"/>
    </location>
</feature>
<gene>
    <name evidence="16" type="ORF">BDY21DRAFT_382503</name>
</gene>
<evidence type="ECO:0000256" key="10">
    <source>
        <dbReference type="ARBA" id="ARBA00032008"/>
    </source>
</evidence>
<organism evidence="16 17">
    <name type="scientific">Lineolata rhizophorae</name>
    <dbReference type="NCBI Taxonomy" id="578093"/>
    <lineage>
        <taxon>Eukaryota</taxon>
        <taxon>Fungi</taxon>
        <taxon>Dikarya</taxon>
        <taxon>Ascomycota</taxon>
        <taxon>Pezizomycotina</taxon>
        <taxon>Dothideomycetes</taxon>
        <taxon>Dothideomycetes incertae sedis</taxon>
        <taxon>Lineolatales</taxon>
        <taxon>Lineolataceae</taxon>
        <taxon>Lineolata</taxon>
    </lineage>
</organism>
<feature type="compositionally biased region" description="Acidic residues" evidence="12">
    <location>
        <begin position="853"/>
        <end position="870"/>
    </location>
</feature>
<evidence type="ECO:0000256" key="6">
    <source>
        <dbReference type="ARBA" id="ARBA00023159"/>
    </source>
</evidence>
<feature type="region of interest" description="Disordered" evidence="12">
    <location>
        <begin position="1100"/>
        <end position="1123"/>
    </location>
</feature>
<dbReference type="OrthoDB" id="103819at2759"/>
<feature type="region of interest" description="Disordered" evidence="12">
    <location>
        <begin position="950"/>
        <end position="1057"/>
    </location>
</feature>
<sequence>MPASSAAAPLGALRQAWPRRAFVEARTGVHDTATGTRGPLQPLGSRGLMDALRSYHTSAQAITGFANTQYAVYTVSRVAKGFTKDHVSEPRACLPIIEGTLHADRRLVIADLDAGTLWEFRGADGAEESSAFDTALTVEGYELQAFTTGRLSILDLARHAVRNASSPANATVRGVNPRFAQHHLQQSNKSSLLSTNHSPDPSTIYANLIAAITATVSYRLARHFRILPLNAHTFVNLSADDDGLSSFAGDSLDDNKSDQQANWLVSLDVHIASSGTLVISTGAVAASRIVRQLKWEETLQLRNSGREKKKAVGRLVRLAPCGIVAKVLGPADTDGLTGDNGNSRWNGNRSAAPKATKASSRRKRPRAGLSPAAVVAWKRGVDEWLRAKGIFLQRLYDEDEHAWVSIRLPRNTNRRRRECIWPTALCFYYCNNDSESDVAGRGHAGSTPHGTAPGASTPFPSTSFSSLLASFSPTSSPAPGPGPPTHPTHFSDPTNASHTNNNAYYDPGLSWFQPPSHSFSKGASDGNTGASLANTGSNTTALHMHTSSNPPTWEADPLAFAESWLLRKPSRDRELEQRRHDRAAEVAAAAAQAQASTEDDNANATSTNADAADTTHPGGGAPSPMFVRGAGNGYGDLAALGGVYPTPPDGIVGGGANTSAAGATAASSGPLGAGVTVTFGGIGDGVAAHDMMDLDGAAVSGPAQSAIAAVATSAAAETPELASRLGSNASVHQNMAFARPGDMQDLFEDMDDDFFGGGGVTEADFSYFDDPGDDVGEDDGFGNMGENEGEQEHDEVKGEGEQEERLGEHSSKMHTKLEMEAGDNLEAEQAETLDDGGQLKAADSAQPHANEQNGDDEDSSSCIDAEDDEVFASPPLTPGMLQQRLFHYPKSGLRRQRNGLKDMPGGSAPDVAGGRRQSMFDPLHFSSRMLASDAKYTAESGRFFKFTAPTNRALASSPLSPTKLNTNIPNTSALNPLPNGHSASSPTSTKYQRKALGDEEQSLYSSDETDDFETVDYSVKSPYSTVAPSTSAKRKFEDGTGSSQSASPSASDADIDGIGASVDSSTLMIEEDFTKFCAIFERSISDWALVGLPPPKEISKKPISKSHAVPEIPNYNNPSSAAASPSYPYKASSPYDIDGDTLGSNPREFIGICQLLSEQIVFSTLDLVSQPPDPRPSAPPRDISVLAEKADTAPPEKAFKRAVTDVFPTATNDCDILKYVAIGDAAAESSSSASSGGAAGTPGANKQPPRPLAARRINAPDGVPGSPGIQPANAVFPIRIPQVRVYRNDSLWDLLPTALSFWETLGLAPAAGPKNLMAYCVFPFSTSGAVDGSSDDGVRDAKEEASLRQPLDNFLGAMASAFETCKLGMHVRGAPAGQFEDGLVPVKADGGGPVTLQAAMRAYRKTCIQLGHALITAEATARTAGDGDTARELDIDSFVIYLINPFTDPRALWHLCASAWALFQTFQHAKQQAHRAAKQSNRSTEPSPDLIIQILPLSHLASPSRIVVPDPSATFRLAREVYDRAPPGATPQPGDYPPDRAALRTLASASVRLEEQLPRGPVPFRLQADPPQHLLLEHSWMHVGYAVGLDSDGNGRGGEWASAAWTDNAGKYQATATYCLKGGRKFADVAKEIWGTTVEMVAPRKVTWRVAVAKAGVMEKEEVDVWSALAAQHQPSIYTVLTSIDLHPTLNFTSTSPAPSLPLLPSAPSTATSGPSAAVHTPASVPTPQSQQYHPSPAPDPGTLTPSATTATTPSATTGSAAPTSGLPDPFAQTDVTSGALSDPEARLIDLSDDAWGLLLGHRRNVARGLGSWRPALLSGVLAKRGRGSATAPTSWDGGAGAPDTASSLEDEDMVTPGLQLVGVNVVWATGFARAAAGHAGGPVGLGPQGADGAPAQAHQQLQHQGPLAPQTQQQQQAAVALRGGNLEGGLRELLRELLTMYRGLGVLAKVRGMRGGRGGVVPWHVLAAVRAVKGMERCVP</sequence>
<feature type="region of interest" description="Disordered" evidence="12">
    <location>
        <begin position="1230"/>
        <end position="1271"/>
    </location>
</feature>
<evidence type="ECO:0000259" key="13">
    <source>
        <dbReference type="Pfam" id="PF06333"/>
    </source>
</evidence>
<evidence type="ECO:0000313" key="16">
    <source>
        <dbReference type="EMBL" id="KAF2452879.1"/>
    </source>
</evidence>
<comment type="subcellular location">
    <subcellularLocation>
        <location evidence="1 11">Nucleus</location>
    </subcellularLocation>
</comment>
<comment type="subunit">
    <text evidence="11">Component of the SRB8-11 complex, which itself associates with the Mediator complex.</text>
</comment>
<dbReference type="PANTHER" id="PTHR48249:SF3">
    <property type="entry name" value="MEDIATOR OF RNA POLYMERASE II TRANSCRIPTION SUBUNIT 13"/>
    <property type="match status" value="1"/>
</dbReference>
<feature type="compositionally biased region" description="Polar residues" evidence="12">
    <location>
        <begin position="1021"/>
        <end position="1031"/>
    </location>
</feature>
<dbReference type="EMBL" id="MU001702">
    <property type="protein sequence ID" value="KAF2452879.1"/>
    <property type="molecule type" value="Genomic_DNA"/>
</dbReference>
<reference evidence="16" key="1">
    <citation type="journal article" date="2020" name="Stud. Mycol.">
        <title>101 Dothideomycetes genomes: a test case for predicting lifestyles and emergence of pathogens.</title>
        <authorList>
            <person name="Haridas S."/>
            <person name="Albert R."/>
            <person name="Binder M."/>
            <person name="Bloem J."/>
            <person name="Labutti K."/>
            <person name="Salamov A."/>
            <person name="Andreopoulos B."/>
            <person name="Baker S."/>
            <person name="Barry K."/>
            <person name="Bills G."/>
            <person name="Bluhm B."/>
            <person name="Cannon C."/>
            <person name="Castanera R."/>
            <person name="Culley D."/>
            <person name="Daum C."/>
            <person name="Ezra D."/>
            <person name="Gonzalez J."/>
            <person name="Henrissat B."/>
            <person name="Kuo A."/>
            <person name="Liang C."/>
            <person name="Lipzen A."/>
            <person name="Lutzoni F."/>
            <person name="Magnuson J."/>
            <person name="Mondo S."/>
            <person name="Nolan M."/>
            <person name="Ohm R."/>
            <person name="Pangilinan J."/>
            <person name="Park H.-J."/>
            <person name="Ramirez L."/>
            <person name="Alfaro M."/>
            <person name="Sun H."/>
            <person name="Tritt A."/>
            <person name="Yoshinaga Y."/>
            <person name="Zwiers L.-H."/>
            <person name="Turgeon B."/>
            <person name="Goodwin S."/>
            <person name="Spatafora J."/>
            <person name="Crous P."/>
            <person name="Grigoriev I."/>
        </authorList>
    </citation>
    <scope>NUCLEOTIDE SEQUENCE</scope>
    <source>
        <strain evidence="16">ATCC 16933</strain>
    </source>
</reference>
<feature type="compositionally biased region" description="Polar residues" evidence="12">
    <location>
        <begin position="339"/>
        <end position="349"/>
    </location>
</feature>
<dbReference type="GO" id="GO:0016592">
    <property type="term" value="C:mediator complex"/>
    <property type="evidence" value="ECO:0007669"/>
    <property type="project" value="InterPro"/>
</dbReference>
<dbReference type="Pfam" id="PF06333">
    <property type="entry name" value="Med13_C"/>
    <property type="match status" value="1"/>
</dbReference>
<dbReference type="GO" id="GO:0003713">
    <property type="term" value="F:transcription coactivator activity"/>
    <property type="evidence" value="ECO:0007669"/>
    <property type="project" value="TreeGrafter"/>
</dbReference>
<accession>A0A6A6NMK1</accession>
<comment type="function">
    <text evidence="9 11">Component of the SRB8-11 complex. The SRB8-11 complex is a regulatory module of the Mediator complex which is itself involved in regulation of basal and activated RNA polymerase II-dependent transcription. The SRB8-11 complex may be involved in the transcriptional repression of a subset of genes regulated by Mediator. It may inhibit the association of the Mediator complex with RNA polymerase II to form the holoenzyme complex.</text>
</comment>
<evidence type="ECO:0000256" key="9">
    <source>
        <dbReference type="ARBA" id="ARBA00025661"/>
    </source>
</evidence>
<name>A0A6A6NMK1_9PEZI</name>
<feature type="compositionally biased region" description="Polar residues" evidence="12">
    <location>
        <begin position="950"/>
        <end position="974"/>
    </location>
</feature>
<feature type="region of interest" description="Disordered" evidence="12">
    <location>
        <begin position="516"/>
        <end position="554"/>
    </location>
</feature>
<dbReference type="Proteomes" id="UP000799766">
    <property type="component" value="Unassembled WGS sequence"/>
</dbReference>
<dbReference type="PANTHER" id="PTHR48249">
    <property type="entry name" value="MEDIATOR OF RNA POLYMERASE II TRANSCRIPTION SUBUNIT 13"/>
    <property type="match status" value="1"/>
</dbReference>
<keyword evidence="17" id="KW-1185">Reference proteome</keyword>
<keyword evidence="5 11" id="KW-0805">Transcription regulation</keyword>
<feature type="compositionally biased region" description="Low complexity" evidence="12">
    <location>
        <begin position="1113"/>
        <end position="1123"/>
    </location>
</feature>
<dbReference type="InterPro" id="IPR051139">
    <property type="entry name" value="Mediator_complx_sub13"/>
</dbReference>